<evidence type="ECO:0000256" key="3">
    <source>
        <dbReference type="ARBA" id="ARBA00010567"/>
    </source>
</evidence>
<evidence type="ECO:0000256" key="1">
    <source>
        <dbReference type="ARBA" id="ARBA00001968"/>
    </source>
</evidence>
<dbReference type="EMBL" id="OB792743">
    <property type="protein sequence ID" value="CAD7424026.1"/>
    <property type="molecule type" value="Genomic_DNA"/>
</dbReference>
<dbReference type="PANTHER" id="PTHR43143">
    <property type="entry name" value="METALLOPHOSPHOESTERASE, CALCINEURIN SUPERFAMILY"/>
    <property type="match status" value="1"/>
</dbReference>
<dbReference type="GO" id="GO:0004722">
    <property type="term" value="F:protein serine/threonine phosphatase activity"/>
    <property type="evidence" value="ECO:0007669"/>
    <property type="project" value="UniProtKB-EC"/>
</dbReference>
<organism evidence="13">
    <name type="scientific">Timema monikensis</name>
    <dbReference type="NCBI Taxonomy" id="170555"/>
    <lineage>
        <taxon>Eukaryota</taxon>
        <taxon>Metazoa</taxon>
        <taxon>Ecdysozoa</taxon>
        <taxon>Arthropoda</taxon>
        <taxon>Hexapoda</taxon>
        <taxon>Insecta</taxon>
        <taxon>Pterygota</taxon>
        <taxon>Neoptera</taxon>
        <taxon>Polyneoptera</taxon>
        <taxon>Phasmatodea</taxon>
        <taxon>Timematodea</taxon>
        <taxon>Timematoidea</taxon>
        <taxon>Timematidae</taxon>
        <taxon>Timema</taxon>
    </lineage>
</organism>
<evidence type="ECO:0000259" key="12">
    <source>
        <dbReference type="Pfam" id="PF00149"/>
    </source>
</evidence>
<evidence type="ECO:0000256" key="6">
    <source>
        <dbReference type="ARBA" id="ARBA00022490"/>
    </source>
</evidence>
<dbReference type="Gene3D" id="3.60.21.10">
    <property type="match status" value="1"/>
</dbReference>
<sequence>MQYCHVCILIDKTLCQHVTDPLYLYKIIMNWKTHTKKKKFTFFDNEREKVFQEPFYFIQGADIQLGLIQRYIEKNPVPGWSKELQLAELAVKKVNAMRPKPKFFVMCGDLCDAMPYDMPLIRQKQEIDFKQVFYKLDPEIPLVCVCGNHDVGDQPTEDSIEAYHKSFGEDYFSFWCGGVMFIVINSQYFYDSSQVKKQAEDHELWLSNTLQTARKYCVKRVIVFQHIPWFLHDPKENNLESYFTLPQDVRNKWLPILKQSGVQFVFCGHYHRNAIGSYEGMDVVTTSAVGAQLGNDRSGLRVVRVMEDSIDHTYYNLENIPSVINL</sequence>
<evidence type="ECO:0000256" key="4">
    <source>
        <dbReference type="ARBA" id="ARBA00013081"/>
    </source>
</evidence>
<evidence type="ECO:0000256" key="2">
    <source>
        <dbReference type="ARBA" id="ARBA00004496"/>
    </source>
</evidence>
<evidence type="ECO:0000256" key="9">
    <source>
        <dbReference type="ARBA" id="ARBA00032900"/>
    </source>
</evidence>
<dbReference type="CDD" id="cd07395">
    <property type="entry name" value="MPP_CSTP1"/>
    <property type="match status" value="1"/>
</dbReference>
<evidence type="ECO:0000256" key="8">
    <source>
        <dbReference type="ARBA" id="ARBA00022801"/>
    </source>
</evidence>
<dbReference type="GO" id="GO:0005737">
    <property type="term" value="C:cytoplasm"/>
    <property type="evidence" value="ECO:0007669"/>
    <property type="project" value="UniProtKB-SubCell"/>
</dbReference>
<evidence type="ECO:0000256" key="5">
    <source>
        <dbReference type="ARBA" id="ARBA00013356"/>
    </source>
</evidence>
<comment type="catalytic activity">
    <reaction evidence="11">
        <text>O-phospho-L-threonyl-[protein] + H2O = L-threonyl-[protein] + phosphate</text>
        <dbReference type="Rhea" id="RHEA:47004"/>
        <dbReference type="Rhea" id="RHEA-COMP:11060"/>
        <dbReference type="Rhea" id="RHEA-COMP:11605"/>
        <dbReference type="ChEBI" id="CHEBI:15377"/>
        <dbReference type="ChEBI" id="CHEBI:30013"/>
        <dbReference type="ChEBI" id="CHEBI:43474"/>
        <dbReference type="ChEBI" id="CHEBI:61977"/>
        <dbReference type="EC" id="3.1.3.16"/>
    </reaction>
</comment>
<feature type="domain" description="Calcineurin-like phosphoesterase" evidence="12">
    <location>
        <begin position="96"/>
        <end position="272"/>
    </location>
</feature>
<dbReference type="InterPro" id="IPR041867">
    <property type="entry name" value="MPP_CSTP1"/>
</dbReference>
<dbReference type="SUPFAM" id="SSF56300">
    <property type="entry name" value="Metallo-dependent phosphatases"/>
    <property type="match status" value="1"/>
</dbReference>
<comment type="similarity">
    <text evidence="3">Belongs to the metallophosphoesterase superfamily. CPPED1 family.</text>
</comment>
<dbReference type="GO" id="GO:0046872">
    <property type="term" value="F:metal ion binding"/>
    <property type="evidence" value="ECO:0007669"/>
    <property type="project" value="UniProtKB-KW"/>
</dbReference>
<dbReference type="Pfam" id="PF00149">
    <property type="entry name" value="Metallophos"/>
    <property type="match status" value="1"/>
</dbReference>
<protein>
    <recommendedName>
        <fullName evidence="5">Serine/threonine-protein phosphatase CPPED1</fullName>
        <ecNumber evidence="4">3.1.3.16</ecNumber>
    </recommendedName>
    <alternativeName>
        <fullName evidence="9">Calcineurin-like phosphoesterase domain-containing protein 1</fullName>
    </alternativeName>
</protein>
<evidence type="ECO:0000256" key="10">
    <source>
        <dbReference type="ARBA" id="ARBA00047761"/>
    </source>
</evidence>
<comment type="subcellular location">
    <subcellularLocation>
        <location evidence="2">Cytoplasm</location>
    </subcellularLocation>
</comment>
<accession>A0A7R9E039</accession>
<gene>
    <name evidence="13" type="ORF">TMSB3V08_LOCUS994</name>
</gene>
<comment type="catalytic activity">
    <reaction evidence="10">
        <text>O-phospho-L-seryl-[protein] + H2O = L-seryl-[protein] + phosphate</text>
        <dbReference type="Rhea" id="RHEA:20629"/>
        <dbReference type="Rhea" id="RHEA-COMP:9863"/>
        <dbReference type="Rhea" id="RHEA-COMP:11604"/>
        <dbReference type="ChEBI" id="CHEBI:15377"/>
        <dbReference type="ChEBI" id="CHEBI:29999"/>
        <dbReference type="ChEBI" id="CHEBI:43474"/>
        <dbReference type="ChEBI" id="CHEBI:83421"/>
        <dbReference type="EC" id="3.1.3.16"/>
    </reaction>
</comment>
<dbReference type="InterPro" id="IPR004843">
    <property type="entry name" value="Calcineurin-like_PHP"/>
</dbReference>
<name>A0A7R9E039_9NEOP</name>
<reference evidence="13" key="1">
    <citation type="submission" date="2020-11" db="EMBL/GenBank/DDBJ databases">
        <authorList>
            <person name="Tran Van P."/>
        </authorList>
    </citation>
    <scope>NUCLEOTIDE SEQUENCE</scope>
</reference>
<comment type="cofactor">
    <cofactor evidence="1">
        <name>a divalent metal cation</name>
        <dbReference type="ChEBI" id="CHEBI:60240"/>
    </cofactor>
</comment>
<dbReference type="PANTHER" id="PTHR43143:SF1">
    <property type="entry name" value="SERINE_THREONINE-PROTEIN PHOSPHATASE CPPED1"/>
    <property type="match status" value="1"/>
</dbReference>
<proteinExistence type="inferred from homology"/>
<dbReference type="AlphaFoldDB" id="A0A7R9E039"/>
<dbReference type="EC" id="3.1.3.16" evidence="4"/>
<keyword evidence="6" id="KW-0963">Cytoplasm</keyword>
<keyword evidence="8" id="KW-0378">Hydrolase</keyword>
<evidence type="ECO:0000313" key="13">
    <source>
        <dbReference type="EMBL" id="CAD7424026.1"/>
    </source>
</evidence>
<keyword evidence="7" id="KW-0479">Metal-binding</keyword>
<dbReference type="InterPro" id="IPR029052">
    <property type="entry name" value="Metallo-depent_PP-like"/>
</dbReference>
<dbReference type="InterPro" id="IPR051918">
    <property type="entry name" value="STPP_CPPED1"/>
</dbReference>
<evidence type="ECO:0000256" key="11">
    <source>
        <dbReference type="ARBA" id="ARBA00048336"/>
    </source>
</evidence>
<evidence type="ECO:0000256" key="7">
    <source>
        <dbReference type="ARBA" id="ARBA00022723"/>
    </source>
</evidence>